<accession>A0A9X0CXZ7</accession>
<dbReference type="Proteomes" id="UP001163046">
    <property type="component" value="Unassembled WGS sequence"/>
</dbReference>
<protein>
    <submittedName>
        <fullName evidence="1">Uncharacterized protein</fullName>
    </submittedName>
</protein>
<evidence type="ECO:0000313" key="1">
    <source>
        <dbReference type="EMBL" id="KAJ7377564.1"/>
    </source>
</evidence>
<keyword evidence="2" id="KW-1185">Reference proteome</keyword>
<comment type="caution">
    <text evidence="1">The sequence shown here is derived from an EMBL/GenBank/DDBJ whole genome shotgun (WGS) entry which is preliminary data.</text>
</comment>
<proteinExistence type="predicted"/>
<organism evidence="1 2">
    <name type="scientific">Desmophyllum pertusum</name>
    <dbReference type="NCBI Taxonomy" id="174260"/>
    <lineage>
        <taxon>Eukaryota</taxon>
        <taxon>Metazoa</taxon>
        <taxon>Cnidaria</taxon>
        <taxon>Anthozoa</taxon>
        <taxon>Hexacorallia</taxon>
        <taxon>Scleractinia</taxon>
        <taxon>Caryophylliina</taxon>
        <taxon>Caryophylliidae</taxon>
        <taxon>Desmophyllum</taxon>
    </lineage>
</organism>
<gene>
    <name evidence="1" type="ORF">OS493_028549</name>
</gene>
<dbReference type="EMBL" id="MU826377">
    <property type="protein sequence ID" value="KAJ7377564.1"/>
    <property type="molecule type" value="Genomic_DNA"/>
</dbReference>
<dbReference type="AlphaFoldDB" id="A0A9X0CXZ7"/>
<reference evidence="1" key="1">
    <citation type="submission" date="2023-01" db="EMBL/GenBank/DDBJ databases">
        <title>Genome assembly of the deep-sea coral Lophelia pertusa.</title>
        <authorList>
            <person name="Herrera S."/>
            <person name="Cordes E."/>
        </authorList>
    </citation>
    <scope>NUCLEOTIDE SEQUENCE</scope>
    <source>
        <strain evidence="1">USNM1676648</strain>
        <tissue evidence="1">Polyp</tissue>
    </source>
</reference>
<evidence type="ECO:0000313" key="2">
    <source>
        <dbReference type="Proteomes" id="UP001163046"/>
    </source>
</evidence>
<sequence length="121" mass="13293">MRTASLVNMLKRKLLMSRMGQVYSFTRNLAGLVRQHFQGIPTSPQRVLNEPAGNKKQQQVYNFTAVLMDPGDDSIPRGSFRAGLKNDGRIVQISLSRGAQEAGALRSLNSAFPFLIGASTK</sequence>
<name>A0A9X0CXZ7_9CNID</name>